<evidence type="ECO:0000313" key="1">
    <source>
        <dbReference type="EMBL" id="CAF2089639.1"/>
    </source>
</evidence>
<dbReference type="Proteomes" id="UP001295469">
    <property type="component" value="Chromosome A06"/>
</dbReference>
<reference evidence="1" key="1">
    <citation type="submission" date="2021-01" db="EMBL/GenBank/DDBJ databases">
        <authorList>
            <consortium name="Genoscope - CEA"/>
            <person name="William W."/>
        </authorList>
    </citation>
    <scope>NUCLEOTIDE SEQUENCE</scope>
</reference>
<organism evidence="1">
    <name type="scientific">Brassica napus</name>
    <name type="common">Rape</name>
    <dbReference type="NCBI Taxonomy" id="3708"/>
    <lineage>
        <taxon>Eukaryota</taxon>
        <taxon>Viridiplantae</taxon>
        <taxon>Streptophyta</taxon>
        <taxon>Embryophyta</taxon>
        <taxon>Tracheophyta</taxon>
        <taxon>Spermatophyta</taxon>
        <taxon>Magnoliopsida</taxon>
        <taxon>eudicotyledons</taxon>
        <taxon>Gunneridae</taxon>
        <taxon>Pentapetalae</taxon>
        <taxon>rosids</taxon>
        <taxon>malvids</taxon>
        <taxon>Brassicales</taxon>
        <taxon>Brassicaceae</taxon>
        <taxon>Brassiceae</taxon>
        <taxon>Brassica</taxon>
    </lineage>
</organism>
<name>A0A816SKX0_BRANA</name>
<sequence>MQHIPQRIHELQEGVSVRPIIVCIRNVWDIKKHQIDNTRTSIGFLCYDHHGQLLEGRVTGDIQPDDPKNLTEGDTYEFSRFSVIHNSDNGNSPNCLTIFRSTKRQ</sequence>
<proteinExistence type="predicted"/>
<protein>
    <submittedName>
        <fullName evidence="1">(rape) hypothetical protein</fullName>
    </submittedName>
</protein>
<dbReference type="EMBL" id="HG994360">
    <property type="protein sequence ID" value="CAF2089639.1"/>
    <property type="molecule type" value="Genomic_DNA"/>
</dbReference>
<accession>A0A816SKX0</accession>
<gene>
    <name evidence="1" type="ORF">DARMORV10_A06P38860.1</name>
</gene>
<dbReference type="AlphaFoldDB" id="A0A816SKX0"/>